<dbReference type="OrthoDB" id="8481069at2"/>
<gene>
    <name evidence="1" type="ordered locus">Bind_0342</name>
</gene>
<name>B2IDE4_BEII9</name>
<keyword evidence="2" id="KW-1185">Reference proteome</keyword>
<sequence>MAEFTKLEHAVFASICEAQTEISDALRTLLLNVRITQRDNTGHGFYTSFEVDRSHPPIQFPKRWIDWPDAEVMVGNRVLLMGFILWLEDGYPKCLEGFQYGTKSGESIDLHREDLGALMLLGPIL</sequence>
<accession>B2IDE4</accession>
<dbReference type="HOGENOM" id="CLU_2001177_0_0_5"/>
<dbReference type="EMBL" id="CP001016">
    <property type="protein sequence ID" value="ACB93996.1"/>
    <property type="molecule type" value="Genomic_DNA"/>
</dbReference>
<reference evidence="1 2" key="2">
    <citation type="journal article" date="2010" name="J. Bacteriol.">
        <title>Complete genome sequence of Beijerinckia indica subsp. indica.</title>
        <authorList>
            <person name="Tamas I."/>
            <person name="Dedysh S.N."/>
            <person name="Liesack W."/>
            <person name="Stott M.B."/>
            <person name="Alam M."/>
            <person name="Murrell J.C."/>
            <person name="Dunfield P.F."/>
        </authorList>
    </citation>
    <scope>NUCLEOTIDE SEQUENCE [LARGE SCALE GENOMIC DNA]</scope>
    <source>
        <strain evidence="2">ATCC 9039 / DSM 1715 / NCIMB 8712</strain>
    </source>
</reference>
<reference evidence="2" key="1">
    <citation type="submission" date="2008-03" db="EMBL/GenBank/DDBJ databases">
        <title>Complete sequence of chromosome of Beijerinckia indica subsp. indica ATCC 9039.</title>
        <authorList>
            <consortium name="US DOE Joint Genome Institute"/>
            <person name="Copeland A."/>
            <person name="Lucas S."/>
            <person name="Lapidus A."/>
            <person name="Glavina del Rio T."/>
            <person name="Dalin E."/>
            <person name="Tice H."/>
            <person name="Bruce D."/>
            <person name="Goodwin L."/>
            <person name="Pitluck S."/>
            <person name="LaButti K."/>
            <person name="Schmutz J."/>
            <person name="Larimer F."/>
            <person name="Land M."/>
            <person name="Hauser L."/>
            <person name="Kyrpides N."/>
            <person name="Mikhailova N."/>
            <person name="Dunfield P.F."/>
            <person name="Dedysh S.N."/>
            <person name="Liesack W."/>
            <person name="Saw J.H."/>
            <person name="Alam M."/>
            <person name="Chen Y."/>
            <person name="Murrell J.C."/>
            <person name="Richardson P."/>
        </authorList>
    </citation>
    <scope>NUCLEOTIDE SEQUENCE [LARGE SCALE GENOMIC DNA]</scope>
    <source>
        <strain evidence="2">ATCC 9039 / DSM 1715 / NCIMB 8712</strain>
    </source>
</reference>
<dbReference type="Proteomes" id="UP000001695">
    <property type="component" value="Chromosome"/>
</dbReference>
<proteinExistence type="predicted"/>
<protein>
    <submittedName>
        <fullName evidence="1">Uncharacterized protein</fullName>
    </submittedName>
</protein>
<evidence type="ECO:0000313" key="1">
    <source>
        <dbReference type="EMBL" id="ACB93996.1"/>
    </source>
</evidence>
<dbReference type="AlphaFoldDB" id="B2IDE4"/>
<dbReference type="RefSeq" id="WP_012383354.1">
    <property type="nucleotide sequence ID" value="NC_010581.1"/>
</dbReference>
<evidence type="ECO:0000313" key="2">
    <source>
        <dbReference type="Proteomes" id="UP000001695"/>
    </source>
</evidence>
<dbReference type="eggNOG" id="ENOG50343F4">
    <property type="taxonomic scope" value="Bacteria"/>
</dbReference>
<organism evidence="1 2">
    <name type="scientific">Beijerinckia indica subsp. indica (strain ATCC 9039 / DSM 1715 / NCIMB 8712)</name>
    <dbReference type="NCBI Taxonomy" id="395963"/>
    <lineage>
        <taxon>Bacteria</taxon>
        <taxon>Pseudomonadati</taxon>
        <taxon>Pseudomonadota</taxon>
        <taxon>Alphaproteobacteria</taxon>
        <taxon>Hyphomicrobiales</taxon>
        <taxon>Beijerinckiaceae</taxon>
        <taxon>Beijerinckia</taxon>
    </lineage>
</organism>
<dbReference type="KEGG" id="bid:Bind_0342"/>